<dbReference type="OrthoDB" id="5142055at2"/>
<organism evidence="1 2">
    <name type="scientific">Protaetiibacter intestinalis</name>
    <dbReference type="NCBI Taxonomy" id="2419774"/>
    <lineage>
        <taxon>Bacteria</taxon>
        <taxon>Bacillati</taxon>
        <taxon>Actinomycetota</taxon>
        <taxon>Actinomycetes</taxon>
        <taxon>Micrococcales</taxon>
        <taxon>Microbacteriaceae</taxon>
        <taxon>Protaetiibacter</taxon>
    </lineage>
</organism>
<sequence>MNETIAETTSDERQTLPELRFRLPGAWQQVRLDDPETARADVKALIERQVGRQDERAALRGELRAALTDRLQSAVESGAIALFVALEIEGLPLSAYYTVYLPAQPISGAVGTSADAVAGVFETGLRQADPGATVVRVASEESIALRTHRHQAVDVPTEEGEPQRQLDTLVVDYWLTVPDTKRVVLVSFATALGGIEEIMLDLFDAIIEVSYWVR</sequence>
<dbReference type="Proteomes" id="UP000278886">
    <property type="component" value="Chromosome"/>
</dbReference>
<evidence type="ECO:0000313" key="1">
    <source>
        <dbReference type="EMBL" id="AYF98526.1"/>
    </source>
</evidence>
<gene>
    <name evidence="1" type="ORF">D7I47_09810</name>
</gene>
<protein>
    <submittedName>
        <fullName evidence="1">Uncharacterized protein</fullName>
    </submittedName>
</protein>
<dbReference type="AlphaFoldDB" id="A0A387BBJ3"/>
<evidence type="ECO:0000313" key="2">
    <source>
        <dbReference type="Proteomes" id="UP000278886"/>
    </source>
</evidence>
<reference evidence="2" key="1">
    <citation type="submission" date="2018-09" db="EMBL/GenBank/DDBJ databases">
        <title>Genome sequencing of strain 2DFWR-13.</title>
        <authorList>
            <person name="Heo J."/>
            <person name="Kim S.-J."/>
            <person name="Kwon S.-W."/>
        </authorList>
    </citation>
    <scope>NUCLEOTIDE SEQUENCE [LARGE SCALE GENOMIC DNA]</scope>
    <source>
        <strain evidence="2">2DFWR-13</strain>
    </source>
</reference>
<proteinExistence type="predicted"/>
<accession>A0A387BBJ3</accession>
<dbReference type="KEGG" id="lyd:D7I47_09810"/>
<keyword evidence="2" id="KW-1185">Reference proteome</keyword>
<name>A0A387BBJ3_9MICO</name>
<dbReference type="RefSeq" id="WP_120762873.1">
    <property type="nucleotide sequence ID" value="NZ_CP032630.1"/>
</dbReference>
<dbReference type="EMBL" id="CP032630">
    <property type="protein sequence ID" value="AYF98526.1"/>
    <property type="molecule type" value="Genomic_DNA"/>
</dbReference>